<sequence>MVNTHRLLVTGHRIPYQAKEAKKAIQGIDQWKKWKFITWFIGILLGSIGLVWLLIAYLDSLAIAKRNYPLSFYVKNKNGRPIEGMVFSVKTLNGKHYITREKVPFVKASDEYGLVRFSDLKGGNYRLQHEELLLKIHVKHKHSKQFSMKLKKGRYKLRKEKEVYYLIEKE</sequence>
<reference evidence="2 3" key="1">
    <citation type="submission" date="2017-05" db="EMBL/GenBank/DDBJ databases">
        <title>The Genome Sequence of Enterococcus faecium 7H8_DIV0219.</title>
        <authorList>
            <consortium name="The Broad Institute Genomics Platform"/>
            <consortium name="The Broad Institute Genomic Center for Infectious Diseases"/>
            <person name="Earl A."/>
            <person name="Manson A."/>
            <person name="Schwartman J."/>
            <person name="Gilmore M."/>
            <person name="Abouelleil A."/>
            <person name="Cao P."/>
            <person name="Chapman S."/>
            <person name="Cusick C."/>
            <person name="Shea T."/>
            <person name="Young S."/>
            <person name="Neafsey D."/>
            <person name="Nusbaum C."/>
            <person name="Birren B."/>
        </authorList>
    </citation>
    <scope>NUCLEOTIDE SEQUENCE [LARGE SCALE GENOMIC DNA]</scope>
    <source>
        <strain evidence="2 3">7H8_DIV0219</strain>
    </source>
</reference>
<gene>
    <name evidence="2" type="ORF">A5810_000781</name>
</gene>
<dbReference type="AlphaFoldDB" id="A0A242BGR0"/>
<comment type="caution">
    <text evidence="2">The sequence shown here is derived from an EMBL/GenBank/DDBJ whole genome shotgun (WGS) entry which is preliminary data.</text>
</comment>
<dbReference type="Proteomes" id="UP000194885">
    <property type="component" value="Unassembled WGS sequence"/>
</dbReference>
<keyword evidence="1" id="KW-1133">Transmembrane helix</keyword>
<keyword evidence="1" id="KW-0812">Transmembrane</keyword>
<name>A0A242BGR0_ENTFC</name>
<proteinExistence type="predicted"/>
<accession>A0A242BGR0</accession>
<keyword evidence="1" id="KW-0472">Membrane</keyword>
<feature type="transmembrane region" description="Helical" evidence="1">
    <location>
        <begin position="36"/>
        <end position="58"/>
    </location>
</feature>
<protein>
    <submittedName>
        <fullName evidence="2">Sortase</fullName>
    </submittedName>
</protein>
<evidence type="ECO:0000256" key="1">
    <source>
        <dbReference type="SAM" id="Phobius"/>
    </source>
</evidence>
<organism evidence="2 3">
    <name type="scientific">Enterococcus faecium</name>
    <name type="common">Streptococcus faecium</name>
    <dbReference type="NCBI Taxonomy" id="1352"/>
    <lineage>
        <taxon>Bacteria</taxon>
        <taxon>Bacillati</taxon>
        <taxon>Bacillota</taxon>
        <taxon>Bacilli</taxon>
        <taxon>Lactobacillales</taxon>
        <taxon>Enterococcaceae</taxon>
        <taxon>Enterococcus</taxon>
    </lineage>
</organism>
<evidence type="ECO:0000313" key="2">
    <source>
        <dbReference type="EMBL" id="OTN94538.1"/>
    </source>
</evidence>
<dbReference type="EMBL" id="NGKW01000002">
    <property type="protein sequence ID" value="OTN94538.1"/>
    <property type="molecule type" value="Genomic_DNA"/>
</dbReference>
<evidence type="ECO:0000313" key="3">
    <source>
        <dbReference type="Proteomes" id="UP000194885"/>
    </source>
</evidence>